<dbReference type="GO" id="GO:0005576">
    <property type="term" value="C:extracellular region"/>
    <property type="evidence" value="ECO:0007669"/>
    <property type="project" value="UniProtKB-SubCell"/>
</dbReference>
<feature type="signal peptide" evidence="3">
    <location>
        <begin position="1"/>
        <end position="21"/>
    </location>
</feature>
<dbReference type="GO" id="GO:0004623">
    <property type="term" value="F:phospholipase A2 activity"/>
    <property type="evidence" value="ECO:0007669"/>
    <property type="project" value="InterPro"/>
</dbReference>
<dbReference type="EMBL" id="HBGW01059236">
    <property type="protein sequence ID" value="CAD9600255.1"/>
    <property type="molecule type" value="Transcribed_RNA"/>
</dbReference>
<reference evidence="4" key="1">
    <citation type="submission" date="2021-01" db="EMBL/GenBank/DDBJ databases">
        <authorList>
            <person name="Corre E."/>
            <person name="Pelletier E."/>
            <person name="Niang G."/>
            <person name="Scheremetjew M."/>
            <person name="Finn R."/>
            <person name="Kale V."/>
            <person name="Holt S."/>
            <person name="Cochrane G."/>
            <person name="Meng A."/>
            <person name="Brown T."/>
            <person name="Cohen L."/>
        </authorList>
    </citation>
    <scope>NUCLEOTIDE SEQUENCE</scope>
    <source>
        <strain evidence="4">RCC3387</strain>
    </source>
</reference>
<evidence type="ECO:0000256" key="2">
    <source>
        <dbReference type="ARBA" id="ARBA00022525"/>
    </source>
</evidence>
<dbReference type="GO" id="GO:0006644">
    <property type="term" value="P:phospholipid metabolic process"/>
    <property type="evidence" value="ECO:0007669"/>
    <property type="project" value="InterPro"/>
</dbReference>
<dbReference type="InterPro" id="IPR036444">
    <property type="entry name" value="PLipase_A2_dom_sf"/>
</dbReference>
<proteinExistence type="predicted"/>
<keyword evidence="2" id="KW-0964">Secreted</keyword>
<evidence type="ECO:0000256" key="1">
    <source>
        <dbReference type="ARBA" id="ARBA00004613"/>
    </source>
</evidence>
<evidence type="ECO:0008006" key="5">
    <source>
        <dbReference type="Google" id="ProtNLM"/>
    </source>
</evidence>
<gene>
    <name evidence="4" type="ORF">BRAN1462_LOCUS37701</name>
</gene>
<evidence type="ECO:0000256" key="3">
    <source>
        <dbReference type="SAM" id="SignalP"/>
    </source>
</evidence>
<keyword evidence="3" id="KW-0732">Signal</keyword>
<comment type="subcellular location">
    <subcellularLocation>
        <location evidence="1">Secreted</location>
    </subcellularLocation>
</comment>
<name>A0A6U9NUR2_9DINO</name>
<dbReference type="InterPro" id="IPR033113">
    <property type="entry name" value="PLA2_histidine"/>
</dbReference>
<accession>A0A6U9NUR2</accession>
<dbReference type="PROSITE" id="PS00118">
    <property type="entry name" value="PA2_HIS"/>
    <property type="match status" value="1"/>
</dbReference>
<dbReference type="AlphaFoldDB" id="A0A6U9NUR2"/>
<sequence length="141" mass="14700">MAGRLCFVAALQLQLWLQASGGFAPLVGVGGSLRVCGNYCGPGWCNGRQLPEDKCDESVTPTSCADACCRDHDACCGSDDDSSCNEAIIECLSRCDSFDLDCVNGFIPVPAAAIKGALGLAKDWCCGAPCPEHKAVDVVYS</sequence>
<feature type="chain" id="PRO_5030160628" description="Phospholipase A2" evidence="3">
    <location>
        <begin position="22"/>
        <end position="141"/>
    </location>
</feature>
<evidence type="ECO:0000313" key="4">
    <source>
        <dbReference type="EMBL" id="CAD9600255.1"/>
    </source>
</evidence>
<dbReference type="GO" id="GO:0050482">
    <property type="term" value="P:arachidonate secretion"/>
    <property type="evidence" value="ECO:0007669"/>
    <property type="project" value="InterPro"/>
</dbReference>
<organism evidence="4">
    <name type="scientific">Zooxanthella nutricula</name>
    <dbReference type="NCBI Taxonomy" id="1333877"/>
    <lineage>
        <taxon>Eukaryota</taxon>
        <taxon>Sar</taxon>
        <taxon>Alveolata</taxon>
        <taxon>Dinophyceae</taxon>
        <taxon>Peridiniales</taxon>
        <taxon>Peridiniales incertae sedis</taxon>
        <taxon>Zooxanthella</taxon>
    </lineage>
</organism>
<protein>
    <recommendedName>
        <fullName evidence="5">Phospholipase A2</fullName>
    </recommendedName>
</protein>
<dbReference type="Gene3D" id="1.20.90.10">
    <property type="entry name" value="Phospholipase A2 domain"/>
    <property type="match status" value="1"/>
</dbReference>